<dbReference type="GO" id="GO:0061578">
    <property type="term" value="F:K63-linked deubiquitinase activity"/>
    <property type="evidence" value="ECO:0007669"/>
    <property type="project" value="TreeGrafter"/>
</dbReference>
<reference evidence="9" key="1">
    <citation type="journal article" date="2004" name="Nature">
        <title>Genome duplication in the teleost fish Tetraodon nigroviridis reveals the early vertebrate proto-karyotype.</title>
        <authorList>
            <person name="Jaillon O."/>
            <person name="Aury J.-M."/>
            <person name="Brunet F."/>
            <person name="Petit J.-L."/>
            <person name="Stange-Thomann N."/>
            <person name="Mauceli E."/>
            <person name="Bouneau L."/>
            <person name="Fischer C."/>
            <person name="Ozouf-Costaz C."/>
            <person name="Bernot A."/>
            <person name="Nicaud S."/>
            <person name="Jaffe D."/>
            <person name="Fisher S."/>
            <person name="Lutfalla G."/>
            <person name="Dossat C."/>
            <person name="Segurens B."/>
            <person name="Dasilva C."/>
            <person name="Salanoubat M."/>
            <person name="Levy M."/>
            <person name="Boudet N."/>
            <person name="Castellano S."/>
            <person name="Anthouard V."/>
            <person name="Jubin C."/>
            <person name="Castelli V."/>
            <person name="Katinka M."/>
            <person name="Vacherie B."/>
            <person name="Biemont C."/>
            <person name="Skalli Z."/>
            <person name="Cattolico L."/>
            <person name="Poulain J."/>
            <person name="De Berardinis V."/>
            <person name="Cruaud C."/>
            <person name="Duprat S."/>
            <person name="Brottier P."/>
            <person name="Coutanceau J.-P."/>
            <person name="Gouzy J."/>
            <person name="Parra G."/>
            <person name="Lardier G."/>
            <person name="Chapple C."/>
            <person name="McKernan K.J."/>
            <person name="McEwan P."/>
            <person name="Bosak S."/>
            <person name="Kellis M."/>
            <person name="Volff J.-N."/>
            <person name="Guigo R."/>
            <person name="Zody M.C."/>
            <person name="Mesirov J."/>
            <person name="Lindblad-Toh K."/>
            <person name="Birren B."/>
            <person name="Nusbaum C."/>
            <person name="Kahn D."/>
            <person name="Robinson-Rechavi M."/>
            <person name="Laudet V."/>
            <person name="Schachter V."/>
            <person name="Quetier F."/>
            <person name="Saurin W."/>
            <person name="Scarpelli C."/>
            <person name="Wincker P."/>
            <person name="Lander E.S."/>
            <person name="Weissenbach J."/>
            <person name="Roest Crollius H."/>
        </authorList>
    </citation>
    <scope>NUCLEOTIDE SEQUENCE [LARGE SCALE GENOMIC DNA]</scope>
</reference>
<reference evidence="8" key="3">
    <citation type="submission" date="2025-09" db="UniProtKB">
        <authorList>
            <consortium name="Ensembl"/>
        </authorList>
    </citation>
    <scope>IDENTIFICATION</scope>
</reference>
<protein>
    <recommendedName>
        <fullName evidence="2">ubiquitinyl hydrolase 1</fullName>
        <ecNumber evidence="2">3.4.19.12</ecNumber>
    </recommendedName>
</protein>
<feature type="region of interest" description="Disordered" evidence="6">
    <location>
        <begin position="158"/>
        <end position="178"/>
    </location>
</feature>
<dbReference type="PANTHER" id="PTHR12419">
    <property type="entry name" value="OTU DOMAIN CONTAINING PROTEIN"/>
    <property type="match status" value="1"/>
</dbReference>
<dbReference type="Ensembl" id="ENSTNIT00000007440.1">
    <property type="protein sequence ID" value="ENSTNIP00000007282.1"/>
    <property type="gene ID" value="ENSTNIG00000004631.1"/>
</dbReference>
<keyword evidence="4" id="KW-0833">Ubl conjugation pathway</keyword>
<accession>H3CGA5</accession>
<dbReference type="GO" id="GO:2000660">
    <property type="term" value="P:negative regulation of interleukin-1-mediated signaling pathway"/>
    <property type="evidence" value="ECO:0007669"/>
    <property type="project" value="TreeGrafter"/>
</dbReference>
<dbReference type="GO" id="GO:0006508">
    <property type="term" value="P:proteolysis"/>
    <property type="evidence" value="ECO:0007669"/>
    <property type="project" value="UniProtKB-KW"/>
</dbReference>
<dbReference type="SUPFAM" id="SSF54001">
    <property type="entry name" value="Cysteine proteinases"/>
    <property type="match status" value="1"/>
</dbReference>
<dbReference type="GO" id="GO:0004843">
    <property type="term" value="F:cysteine-type deubiquitinase activity"/>
    <property type="evidence" value="ECO:0007669"/>
    <property type="project" value="UniProtKB-EC"/>
</dbReference>
<dbReference type="GO" id="GO:1903093">
    <property type="term" value="P:regulation of protein K48-linked deubiquitination"/>
    <property type="evidence" value="ECO:0007669"/>
    <property type="project" value="TreeGrafter"/>
</dbReference>
<dbReference type="SUPFAM" id="SSF63748">
    <property type="entry name" value="Tudor/PWWP/MBT"/>
    <property type="match status" value="1"/>
</dbReference>
<feature type="region of interest" description="Disordered" evidence="6">
    <location>
        <begin position="268"/>
        <end position="345"/>
    </location>
</feature>
<evidence type="ECO:0000256" key="1">
    <source>
        <dbReference type="ARBA" id="ARBA00000707"/>
    </source>
</evidence>
<name>H3CGA5_TETNG</name>
<dbReference type="PROSITE" id="PS50802">
    <property type="entry name" value="OTU"/>
    <property type="match status" value="1"/>
</dbReference>
<dbReference type="InterPro" id="IPR038765">
    <property type="entry name" value="Papain-like_cys_pep_sf"/>
</dbReference>
<dbReference type="Proteomes" id="UP000007303">
    <property type="component" value="Unassembled WGS sequence"/>
</dbReference>
<evidence type="ECO:0000256" key="5">
    <source>
        <dbReference type="ARBA" id="ARBA00022807"/>
    </source>
</evidence>
<dbReference type="GO" id="GO:0034122">
    <property type="term" value="P:negative regulation of toll-like receptor signaling pathway"/>
    <property type="evidence" value="ECO:0007669"/>
    <property type="project" value="TreeGrafter"/>
</dbReference>
<keyword evidence="3" id="KW-0645">Protease</keyword>
<dbReference type="STRING" id="99883.ENSTNIP00000007282"/>
<feature type="compositionally biased region" description="Basic and acidic residues" evidence="6">
    <location>
        <begin position="268"/>
        <end position="297"/>
    </location>
</feature>
<comment type="catalytic activity">
    <reaction evidence="1">
        <text>Thiol-dependent hydrolysis of ester, thioester, amide, peptide and isopeptide bonds formed by the C-terminal Gly of ubiquitin (a 76-residue protein attached to proteins as an intracellular targeting signal).</text>
        <dbReference type="EC" id="3.4.19.12"/>
    </reaction>
</comment>
<sequence length="632" mass="69869">ARCVAFLKENRELYEAFVEGDFEEYLCKLQDPQQWVGEVEINALAIMYKRDFLIFQEPGKPAVNITDNNFKDKVQLCFMNGNHYDSVYPISRVKNAGMCQSILYELLYGRVFKMDQGLQSLCQRFPRPTDALSDDNMPFCGSSEESDLDTSEAVWVESETTTTKHSKGRGRRGPQLPERVRRSLNPTLYRNIEFDVWHKTKKAQQKMDYCIAAGMQFAAGDQCQVRLDGSGRSYSATVKEVPPDNGPVTVLIEELGRKQVPLWNLRPASDESSWRTVGGRDKKLSNGHGAEWEERGKGRGRGKHMPGSSSASQVAAGGSSGRGQKHHFGPPQSPKEEQGGGKSSSSTWLSSNALCCLIDLWNVFCRRATSSAEPAFGLTEEQRLAREEEEINVALVEIQLRDEHSFPALGSLVEKGSQAVVPGDQPLAPRSPSSVPDSRLPHRQQGPDSNPEVDAAPQIPPPVTGQAPETPTQPDVAQVQDLHSSDDDVCPPAQLHQPPHPSQVPPPSFPLPDVPDHPRNPSAHTQAEESLSPTQPQPEPPAPPALQPHPPQHPHLPSVPPHFQSIPGGVPLHQLSQIYQDPLYPGFPQNEKGGMAVTPPYSSNKSGDDMPRDINILRFFFNLGIKWFFQVI</sequence>
<feature type="region of interest" description="Disordered" evidence="6">
    <location>
        <begin position="420"/>
        <end position="570"/>
    </location>
</feature>
<keyword evidence="9" id="KW-1185">Reference proteome</keyword>
<evidence type="ECO:0000259" key="7">
    <source>
        <dbReference type="PROSITE" id="PS50802"/>
    </source>
</evidence>
<reference evidence="8" key="2">
    <citation type="submission" date="2025-08" db="UniProtKB">
        <authorList>
            <consortium name="Ensembl"/>
        </authorList>
    </citation>
    <scope>IDENTIFICATION</scope>
</reference>
<evidence type="ECO:0000256" key="3">
    <source>
        <dbReference type="ARBA" id="ARBA00022670"/>
    </source>
</evidence>
<dbReference type="FunCoup" id="H3CGA5">
    <property type="interactions" value="632"/>
</dbReference>
<evidence type="ECO:0000313" key="8">
    <source>
        <dbReference type="Ensembl" id="ENSTNIP00000007282.1"/>
    </source>
</evidence>
<dbReference type="PANTHER" id="PTHR12419:SF9">
    <property type="entry name" value="OTU DOMAIN-CONTAINING PROTEIN 4"/>
    <property type="match status" value="1"/>
</dbReference>
<dbReference type="EC" id="3.4.19.12" evidence="2"/>
<dbReference type="HOGENOM" id="CLU_402738_0_0_1"/>
<feature type="compositionally biased region" description="Pro residues" evidence="6">
    <location>
        <begin position="535"/>
        <end position="560"/>
    </location>
</feature>
<keyword evidence="5" id="KW-0378">Hydrolase</keyword>
<dbReference type="GeneTree" id="ENSGT00940000159922"/>
<feature type="compositionally biased region" description="Pro residues" evidence="6">
    <location>
        <begin position="498"/>
        <end position="513"/>
    </location>
</feature>
<feature type="domain" description="OTU" evidence="7">
    <location>
        <begin position="1"/>
        <end position="90"/>
    </location>
</feature>
<dbReference type="InterPro" id="IPR003323">
    <property type="entry name" value="OTU_dom"/>
</dbReference>
<keyword evidence="5" id="KW-0788">Thiol protease</keyword>
<dbReference type="GO" id="GO:0016579">
    <property type="term" value="P:protein deubiquitination"/>
    <property type="evidence" value="ECO:0007669"/>
    <property type="project" value="TreeGrafter"/>
</dbReference>
<dbReference type="Gene3D" id="3.90.70.80">
    <property type="match status" value="1"/>
</dbReference>
<dbReference type="AlphaFoldDB" id="H3CGA5"/>
<feature type="compositionally biased region" description="Low complexity" evidence="6">
    <location>
        <begin position="307"/>
        <end position="317"/>
    </location>
</feature>
<dbReference type="OMA" id="MPRDINI"/>
<evidence type="ECO:0000313" key="9">
    <source>
        <dbReference type="Proteomes" id="UP000007303"/>
    </source>
</evidence>
<evidence type="ECO:0000256" key="2">
    <source>
        <dbReference type="ARBA" id="ARBA00012759"/>
    </source>
</evidence>
<evidence type="ECO:0000256" key="6">
    <source>
        <dbReference type="SAM" id="MobiDB-lite"/>
    </source>
</evidence>
<evidence type="ECO:0000256" key="4">
    <source>
        <dbReference type="ARBA" id="ARBA00022786"/>
    </source>
</evidence>
<organism evidence="8 9">
    <name type="scientific">Tetraodon nigroviridis</name>
    <name type="common">Spotted green pufferfish</name>
    <name type="synonym">Chelonodon nigroviridis</name>
    <dbReference type="NCBI Taxonomy" id="99883"/>
    <lineage>
        <taxon>Eukaryota</taxon>
        <taxon>Metazoa</taxon>
        <taxon>Chordata</taxon>
        <taxon>Craniata</taxon>
        <taxon>Vertebrata</taxon>
        <taxon>Euteleostomi</taxon>
        <taxon>Actinopterygii</taxon>
        <taxon>Neopterygii</taxon>
        <taxon>Teleostei</taxon>
        <taxon>Neoteleostei</taxon>
        <taxon>Acanthomorphata</taxon>
        <taxon>Eupercaria</taxon>
        <taxon>Tetraodontiformes</taxon>
        <taxon>Tetradontoidea</taxon>
        <taxon>Tetraodontidae</taxon>
        <taxon>Tetraodon</taxon>
    </lineage>
</organism>
<dbReference type="InterPro" id="IPR050704">
    <property type="entry name" value="Peptidase_C85-like"/>
</dbReference>
<dbReference type="InParanoid" id="H3CGA5"/>
<proteinExistence type="predicted"/>